<gene>
    <name evidence="2" type="ordered locus">Bcep1808_7355</name>
</gene>
<name>A4JVC9_BURVG</name>
<dbReference type="KEGG" id="bvi:Bcep1808_7355"/>
<dbReference type="EMBL" id="CP000619">
    <property type="protein sequence ID" value="ABO60232.1"/>
    <property type="molecule type" value="Genomic_DNA"/>
</dbReference>
<feature type="region of interest" description="Disordered" evidence="1">
    <location>
        <begin position="88"/>
        <end position="116"/>
    </location>
</feature>
<geneLocation type="plasmid" evidence="2 3">
    <name>pBVIE03</name>
</geneLocation>
<sequence length="116" mass="12748">MIELDDKAELVLRRFGGVCLTGKDLAAIRSSVLDITQEQLANAWGISRTLVSRMESSSNPDERTCDQYRGLLMRAFFFKNFANGDDHDSHAARDRDGDQSVPGRQPAGEDAAECAA</sequence>
<organism evidence="2 3">
    <name type="scientific">Burkholderia vietnamiensis (strain G4 / LMG 22486)</name>
    <name type="common">Burkholderia cepacia (strain R1808)</name>
    <dbReference type="NCBI Taxonomy" id="269482"/>
    <lineage>
        <taxon>Bacteria</taxon>
        <taxon>Pseudomonadati</taxon>
        <taxon>Pseudomonadota</taxon>
        <taxon>Betaproteobacteria</taxon>
        <taxon>Burkholderiales</taxon>
        <taxon>Burkholderiaceae</taxon>
        <taxon>Burkholderia</taxon>
        <taxon>Burkholderia cepacia complex</taxon>
    </lineage>
</organism>
<dbReference type="GO" id="GO:0003677">
    <property type="term" value="F:DNA binding"/>
    <property type="evidence" value="ECO:0007669"/>
    <property type="project" value="InterPro"/>
</dbReference>
<evidence type="ECO:0000256" key="1">
    <source>
        <dbReference type="SAM" id="MobiDB-lite"/>
    </source>
</evidence>
<dbReference type="InterPro" id="IPR001387">
    <property type="entry name" value="Cro/C1-type_HTH"/>
</dbReference>
<keyword evidence="2" id="KW-0614">Plasmid</keyword>
<protein>
    <submittedName>
        <fullName evidence="2">Uncharacterized protein</fullName>
    </submittedName>
</protein>
<dbReference type="AlphaFoldDB" id="A4JVC9"/>
<accession>A4JVC9</accession>
<dbReference type="SUPFAM" id="SSF47413">
    <property type="entry name" value="lambda repressor-like DNA-binding domains"/>
    <property type="match status" value="1"/>
</dbReference>
<dbReference type="CDD" id="cd00093">
    <property type="entry name" value="HTH_XRE"/>
    <property type="match status" value="1"/>
</dbReference>
<dbReference type="InterPro" id="IPR010982">
    <property type="entry name" value="Lambda_DNA-bd_dom_sf"/>
</dbReference>
<dbReference type="Proteomes" id="UP000002287">
    <property type="component" value="Plasmid pBVIE03"/>
</dbReference>
<evidence type="ECO:0000313" key="2">
    <source>
        <dbReference type="EMBL" id="ABO60232.1"/>
    </source>
</evidence>
<dbReference type="HOGENOM" id="CLU_2092255_0_0_4"/>
<reference evidence="2 3" key="1">
    <citation type="submission" date="2007-03" db="EMBL/GenBank/DDBJ databases">
        <title>Complete sequence of plasmid pBVIE03 of Burkholderia vietnamiensis G4.</title>
        <authorList>
            <consortium name="US DOE Joint Genome Institute"/>
            <person name="Copeland A."/>
            <person name="Lucas S."/>
            <person name="Lapidus A."/>
            <person name="Barry K."/>
            <person name="Detter J.C."/>
            <person name="Glavina del Rio T."/>
            <person name="Hammon N."/>
            <person name="Israni S."/>
            <person name="Dalin E."/>
            <person name="Tice H."/>
            <person name="Pitluck S."/>
            <person name="Chain P."/>
            <person name="Malfatti S."/>
            <person name="Shin M."/>
            <person name="Vergez L."/>
            <person name="Schmutz J."/>
            <person name="Larimer F."/>
            <person name="Land M."/>
            <person name="Hauser L."/>
            <person name="Kyrpides N."/>
            <person name="Tiedje J."/>
            <person name="Richardson P."/>
        </authorList>
    </citation>
    <scope>NUCLEOTIDE SEQUENCE [LARGE SCALE GENOMIC DNA]</scope>
    <source>
        <strain evidence="3">G4 / LMG 22486</strain>
        <plasmid evidence="2 3">pBVIE03</plasmid>
    </source>
</reference>
<proteinExistence type="predicted"/>
<evidence type="ECO:0000313" key="3">
    <source>
        <dbReference type="Proteomes" id="UP000002287"/>
    </source>
</evidence>
<dbReference type="Gene3D" id="1.10.260.40">
    <property type="entry name" value="lambda repressor-like DNA-binding domains"/>
    <property type="match status" value="1"/>
</dbReference>
<feature type="compositionally biased region" description="Basic and acidic residues" evidence="1">
    <location>
        <begin position="88"/>
        <end position="98"/>
    </location>
</feature>